<comment type="caution">
    <text evidence="3">The sequence shown here is derived from an EMBL/GenBank/DDBJ whole genome shotgun (WGS) entry which is preliminary data.</text>
</comment>
<evidence type="ECO:0000256" key="1">
    <source>
        <dbReference type="SAM" id="MobiDB-lite"/>
    </source>
</evidence>
<dbReference type="InterPro" id="IPR007569">
    <property type="entry name" value="DUF559"/>
</dbReference>
<proteinExistence type="predicted"/>
<dbReference type="RefSeq" id="WP_343053422.1">
    <property type="nucleotide sequence ID" value="NZ_BAABAR010000020.1"/>
</dbReference>
<organism evidence="3 4">
    <name type="scientific">Sphingomonas endophytica</name>
    <dbReference type="NCBI Taxonomy" id="869719"/>
    <lineage>
        <taxon>Bacteria</taxon>
        <taxon>Pseudomonadati</taxon>
        <taxon>Pseudomonadota</taxon>
        <taxon>Alphaproteobacteria</taxon>
        <taxon>Sphingomonadales</taxon>
        <taxon>Sphingomonadaceae</taxon>
        <taxon>Sphingomonas</taxon>
    </lineage>
</organism>
<gene>
    <name evidence="3" type="ORF">FHS97_002018</name>
</gene>
<evidence type="ECO:0000313" key="3">
    <source>
        <dbReference type="EMBL" id="MBB5726082.1"/>
    </source>
</evidence>
<sequence>MTEAELLVRAAEMRRNPTEWEKRLWRELSGTKLGHKFRRQHVIAPYIADFFCPAKGLIVEVDGDTHDPAADSARDRFIASKGFHTLRFSNQDVRENMDGVLLTIVAALQARPDRWSGVPHPNPSPKGEGLRR</sequence>
<dbReference type="CDD" id="cd01038">
    <property type="entry name" value="Endonuclease_DUF559"/>
    <property type="match status" value="1"/>
</dbReference>
<dbReference type="Pfam" id="PF04480">
    <property type="entry name" value="DUF559"/>
    <property type="match status" value="1"/>
</dbReference>
<evidence type="ECO:0000259" key="2">
    <source>
        <dbReference type="Pfam" id="PF04480"/>
    </source>
</evidence>
<keyword evidence="3" id="KW-0255">Endonuclease</keyword>
<dbReference type="EMBL" id="JACIJN010000006">
    <property type="protein sequence ID" value="MBB5726082.1"/>
    <property type="molecule type" value="Genomic_DNA"/>
</dbReference>
<dbReference type="InterPro" id="IPR011335">
    <property type="entry name" value="Restrct_endonuc-II-like"/>
</dbReference>
<name>A0ABR6N5K5_9SPHN</name>
<dbReference type="GO" id="GO:0004519">
    <property type="term" value="F:endonuclease activity"/>
    <property type="evidence" value="ECO:0007669"/>
    <property type="project" value="UniProtKB-KW"/>
</dbReference>
<dbReference type="PANTHER" id="PTHR38590">
    <property type="entry name" value="BLL0828 PROTEIN"/>
    <property type="match status" value="1"/>
</dbReference>
<protein>
    <submittedName>
        <fullName evidence="3">Very-short-patch-repair endonuclease</fullName>
    </submittedName>
</protein>
<evidence type="ECO:0000313" key="4">
    <source>
        <dbReference type="Proteomes" id="UP000560131"/>
    </source>
</evidence>
<dbReference type="InterPro" id="IPR047216">
    <property type="entry name" value="Endonuclease_DUF559_bact"/>
</dbReference>
<dbReference type="PANTHER" id="PTHR38590:SF1">
    <property type="entry name" value="BLL0828 PROTEIN"/>
    <property type="match status" value="1"/>
</dbReference>
<feature type="domain" description="DUF559" evidence="2">
    <location>
        <begin position="8"/>
        <end position="108"/>
    </location>
</feature>
<reference evidence="3 4" key="1">
    <citation type="submission" date="2020-08" db="EMBL/GenBank/DDBJ databases">
        <title>Genomic Encyclopedia of Type Strains, Phase IV (KMG-IV): sequencing the most valuable type-strain genomes for metagenomic binning, comparative biology and taxonomic classification.</title>
        <authorList>
            <person name="Goeker M."/>
        </authorList>
    </citation>
    <scope>NUCLEOTIDE SEQUENCE [LARGE SCALE GENOMIC DNA]</scope>
    <source>
        <strain evidence="3 4">DSM 101535</strain>
    </source>
</reference>
<dbReference type="Gene3D" id="3.40.960.10">
    <property type="entry name" value="VSR Endonuclease"/>
    <property type="match status" value="1"/>
</dbReference>
<keyword evidence="4" id="KW-1185">Reference proteome</keyword>
<keyword evidence="3" id="KW-0378">Hydrolase</keyword>
<feature type="region of interest" description="Disordered" evidence="1">
    <location>
        <begin position="113"/>
        <end position="132"/>
    </location>
</feature>
<dbReference type="SUPFAM" id="SSF52980">
    <property type="entry name" value="Restriction endonuclease-like"/>
    <property type="match status" value="1"/>
</dbReference>
<dbReference type="Proteomes" id="UP000560131">
    <property type="component" value="Unassembled WGS sequence"/>
</dbReference>
<keyword evidence="3" id="KW-0540">Nuclease</keyword>
<accession>A0ABR6N5K5</accession>